<feature type="domain" description="S1 motif" evidence="1">
    <location>
        <begin position="1"/>
        <end position="35"/>
    </location>
</feature>
<accession>X1RE25</accession>
<protein>
    <recommendedName>
        <fullName evidence="1">S1 motif domain-containing protein</fullName>
    </recommendedName>
</protein>
<dbReference type="EMBL" id="BARV01043102">
    <property type="protein sequence ID" value="GAI53844.1"/>
    <property type="molecule type" value="Genomic_DNA"/>
</dbReference>
<dbReference type="Pfam" id="PF00575">
    <property type="entry name" value="S1"/>
    <property type="match status" value="1"/>
</dbReference>
<dbReference type="PROSITE" id="PS50126">
    <property type="entry name" value="S1"/>
    <property type="match status" value="1"/>
</dbReference>
<proteinExistence type="predicted"/>
<evidence type="ECO:0000313" key="2">
    <source>
        <dbReference type="EMBL" id="GAI53844.1"/>
    </source>
</evidence>
<sequence>PFRVEKVGDIVKIGDIVPVKVISIDEHGRINLSLKEAKK</sequence>
<evidence type="ECO:0000259" key="1">
    <source>
        <dbReference type="PROSITE" id="PS50126"/>
    </source>
</evidence>
<dbReference type="SUPFAM" id="SSF50249">
    <property type="entry name" value="Nucleic acid-binding proteins"/>
    <property type="match status" value="1"/>
</dbReference>
<name>X1RE25_9ZZZZ</name>
<feature type="non-terminal residue" evidence="2">
    <location>
        <position position="1"/>
    </location>
</feature>
<organism evidence="2">
    <name type="scientific">marine sediment metagenome</name>
    <dbReference type="NCBI Taxonomy" id="412755"/>
    <lineage>
        <taxon>unclassified sequences</taxon>
        <taxon>metagenomes</taxon>
        <taxon>ecological metagenomes</taxon>
    </lineage>
</organism>
<comment type="caution">
    <text evidence="2">The sequence shown here is derived from an EMBL/GenBank/DDBJ whole genome shotgun (WGS) entry which is preliminary data.</text>
</comment>
<reference evidence="2" key="1">
    <citation type="journal article" date="2014" name="Front. Microbiol.">
        <title>High frequency of phylogenetically diverse reductive dehalogenase-homologous genes in deep subseafloor sedimentary metagenomes.</title>
        <authorList>
            <person name="Kawai M."/>
            <person name="Futagami T."/>
            <person name="Toyoda A."/>
            <person name="Takaki Y."/>
            <person name="Nishi S."/>
            <person name="Hori S."/>
            <person name="Arai W."/>
            <person name="Tsubouchi T."/>
            <person name="Morono Y."/>
            <person name="Uchiyama I."/>
            <person name="Ito T."/>
            <person name="Fujiyama A."/>
            <person name="Inagaki F."/>
            <person name="Takami H."/>
        </authorList>
    </citation>
    <scope>NUCLEOTIDE SEQUENCE</scope>
    <source>
        <strain evidence="2">Expedition CK06-06</strain>
    </source>
</reference>
<dbReference type="AlphaFoldDB" id="X1RE25"/>
<gene>
    <name evidence="2" type="ORF">S06H3_64502</name>
</gene>
<dbReference type="Gene3D" id="2.40.50.140">
    <property type="entry name" value="Nucleic acid-binding proteins"/>
    <property type="match status" value="1"/>
</dbReference>
<dbReference type="GO" id="GO:0003676">
    <property type="term" value="F:nucleic acid binding"/>
    <property type="evidence" value="ECO:0007669"/>
    <property type="project" value="InterPro"/>
</dbReference>
<dbReference type="InterPro" id="IPR003029">
    <property type="entry name" value="S1_domain"/>
</dbReference>
<dbReference type="InterPro" id="IPR012340">
    <property type="entry name" value="NA-bd_OB-fold"/>
</dbReference>